<feature type="chain" id="PRO_5041975306" evidence="8">
    <location>
        <begin position="17"/>
        <end position="588"/>
    </location>
</feature>
<feature type="active site" description="Proton acceptor" evidence="5">
    <location>
        <position position="569"/>
    </location>
</feature>
<evidence type="ECO:0000256" key="4">
    <source>
        <dbReference type="ARBA" id="ARBA00022827"/>
    </source>
</evidence>
<dbReference type="Gene3D" id="3.30.560.10">
    <property type="entry name" value="Glucose Oxidase, domain 3"/>
    <property type="match status" value="1"/>
</dbReference>
<dbReference type="Pfam" id="PF05199">
    <property type="entry name" value="GMC_oxred_C"/>
    <property type="match status" value="1"/>
</dbReference>
<dbReference type="AlphaFoldDB" id="A0AAD4QBN5"/>
<keyword evidence="4 6" id="KW-0274">FAD</keyword>
<evidence type="ECO:0000256" key="6">
    <source>
        <dbReference type="PIRSR" id="PIRSR000137-2"/>
    </source>
</evidence>
<evidence type="ECO:0000256" key="3">
    <source>
        <dbReference type="ARBA" id="ARBA00022630"/>
    </source>
</evidence>
<evidence type="ECO:0000256" key="5">
    <source>
        <dbReference type="PIRSR" id="PIRSR000137-1"/>
    </source>
</evidence>
<comment type="similarity">
    <text evidence="2 7">Belongs to the GMC oxidoreductase family.</text>
</comment>
<feature type="signal peptide" evidence="8">
    <location>
        <begin position="1"/>
        <end position="16"/>
    </location>
</feature>
<name>A0AAD4QBN5_9AGAM</name>
<dbReference type="SUPFAM" id="SSF54373">
    <property type="entry name" value="FAD-linked reductases, C-terminal domain"/>
    <property type="match status" value="1"/>
</dbReference>
<comment type="cofactor">
    <cofactor evidence="1 6">
        <name>FAD</name>
        <dbReference type="ChEBI" id="CHEBI:57692"/>
    </cofactor>
</comment>
<evidence type="ECO:0000259" key="9">
    <source>
        <dbReference type="PROSITE" id="PS00623"/>
    </source>
</evidence>
<feature type="domain" description="Glucose-methanol-choline oxidoreductase N-terminal" evidence="9">
    <location>
        <begin position="107"/>
        <end position="130"/>
    </location>
</feature>
<evidence type="ECO:0000259" key="10">
    <source>
        <dbReference type="PROSITE" id="PS00624"/>
    </source>
</evidence>
<dbReference type="PROSITE" id="PS00623">
    <property type="entry name" value="GMC_OXRED_1"/>
    <property type="match status" value="1"/>
</dbReference>
<dbReference type="Proteomes" id="UP001201163">
    <property type="component" value="Unassembled WGS sequence"/>
</dbReference>
<reference evidence="11" key="1">
    <citation type="submission" date="2022-01" db="EMBL/GenBank/DDBJ databases">
        <title>Comparative genomics reveals a dynamic genome evolution in the ectomycorrhizal milk-cap (Lactarius) mushrooms.</title>
        <authorList>
            <consortium name="DOE Joint Genome Institute"/>
            <person name="Lebreton A."/>
            <person name="Tang N."/>
            <person name="Kuo A."/>
            <person name="LaButti K."/>
            <person name="Drula E."/>
            <person name="Barry K."/>
            <person name="Clum A."/>
            <person name="Lipzen A."/>
            <person name="Mousain D."/>
            <person name="Ng V."/>
            <person name="Wang R."/>
            <person name="Wang X."/>
            <person name="Dai Y."/>
            <person name="Henrissat B."/>
            <person name="Grigoriev I.V."/>
            <person name="Guerin-Laguette A."/>
            <person name="Yu F."/>
            <person name="Martin F.M."/>
        </authorList>
    </citation>
    <scope>NUCLEOTIDE SEQUENCE</scope>
    <source>
        <strain evidence="11">QP</strain>
    </source>
</reference>
<dbReference type="GO" id="GO:0050660">
    <property type="term" value="F:flavin adenine dinucleotide binding"/>
    <property type="evidence" value="ECO:0007669"/>
    <property type="project" value="InterPro"/>
</dbReference>
<evidence type="ECO:0000256" key="1">
    <source>
        <dbReference type="ARBA" id="ARBA00001974"/>
    </source>
</evidence>
<sequence>MRLPLISLLFLKSVFAAVYTDPSLLPNSPYTYIVVGSGPGGSVLANRLSANPNNRVLLIEVGPSDTVNPNIRVPFLCTKLVPADVSWNDTTVPQTGLGGRSIGYPRGRTLGGSSSINYMVWTRGPASDFNRLAHETGDHGWSWKSLRRILTGVETLVPPPDGHDTTGEIDPSIHGSNGPVKISLHDKTAFDSRIFKATSQLAEFPFNRDMNSGNPLGIGWTQFSIGDGQRSSASVSYLTPVLCRPNLDILVNTLATKVVQTGTQDGLPIFRGVEIAQSASGPHFSRIATKEVIIAAGAVNTPQLLMLSGIGDSAELSRFNIRTIVDLPDVGKNMQDHVLLLNPFWVNSSSTGDDIGRDSRRSKDGLAQWEASHTGPFAASVGGNIGWFRLPKHSSIFRQVRDPSSGPHAPHYEFLTVNQFFSSIQAPPSTGHFITIATIVLTPTSRGSITLASANPFDSPNIDPALLNSDFDIFTMREAVKAALRFVAAPAFKDYVIGPFGDLAEAKTDADIEAYVRSQSAHVFHPASTAYMSRKGSKRGVVNPDFSVKKTIGLRIVDGSVLPYVPAAHPSSNHLHHRGASSGVDPCQ</sequence>
<dbReference type="PIRSF" id="PIRSF000137">
    <property type="entry name" value="Alcohol_oxidase"/>
    <property type="match status" value="1"/>
</dbReference>
<evidence type="ECO:0000313" key="12">
    <source>
        <dbReference type="Proteomes" id="UP001201163"/>
    </source>
</evidence>
<protein>
    <submittedName>
        <fullName evidence="11">Aryl-alcohol-oxidase from pleurotus Eryingii</fullName>
    </submittedName>
</protein>
<evidence type="ECO:0000313" key="11">
    <source>
        <dbReference type="EMBL" id="KAH8987305.1"/>
    </source>
</evidence>
<dbReference type="GO" id="GO:0016614">
    <property type="term" value="F:oxidoreductase activity, acting on CH-OH group of donors"/>
    <property type="evidence" value="ECO:0007669"/>
    <property type="project" value="InterPro"/>
</dbReference>
<dbReference type="InterPro" id="IPR000172">
    <property type="entry name" value="GMC_OxRdtase_N"/>
</dbReference>
<dbReference type="Gene3D" id="3.50.50.60">
    <property type="entry name" value="FAD/NAD(P)-binding domain"/>
    <property type="match status" value="1"/>
</dbReference>
<keyword evidence="12" id="KW-1185">Reference proteome</keyword>
<feature type="binding site" evidence="6">
    <location>
        <begin position="117"/>
        <end position="120"/>
    </location>
    <ligand>
        <name>FAD</name>
        <dbReference type="ChEBI" id="CHEBI:57692"/>
    </ligand>
</feature>
<dbReference type="SUPFAM" id="SSF51905">
    <property type="entry name" value="FAD/NAD(P)-binding domain"/>
    <property type="match status" value="1"/>
</dbReference>
<dbReference type="PANTHER" id="PTHR11552:SF147">
    <property type="entry name" value="CHOLINE DEHYDROGENASE, MITOCHONDRIAL"/>
    <property type="match status" value="1"/>
</dbReference>
<dbReference type="EMBL" id="JAKELL010000048">
    <property type="protein sequence ID" value="KAH8987305.1"/>
    <property type="molecule type" value="Genomic_DNA"/>
</dbReference>
<proteinExistence type="inferred from homology"/>
<dbReference type="PANTHER" id="PTHR11552">
    <property type="entry name" value="GLUCOSE-METHANOL-CHOLINE GMC OXIDOREDUCTASE"/>
    <property type="match status" value="1"/>
</dbReference>
<evidence type="ECO:0000256" key="8">
    <source>
        <dbReference type="SAM" id="SignalP"/>
    </source>
</evidence>
<accession>A0AAD4QBN5</accession>
<dbReference type="Pfam" id="PF00732">
    <property type="entry name" value="GMC_oxred_N"/>
    <property type="match status" value="1"/>
</dbReference>
<dbReference type="InterPro" id="IPR007867">
    <property type="entry name" value="GMC_OxRtase_C"/>
</dbReference>
<gene>
    <name evidence="11" type="ORF">EDB92DRAFT_1141543</name>
</gene>
<dbReference type="PROSITE" id="PS00624">
    <property type="entry name" value="GMC_OXRED_2"/>
    <property type="match status" value="1"/>
</dbReference>
<keyword evidence="3 7" id="KW-0285">Flavoprotein</keyword>
<feature type="active site" description="Proton donor" evidence="5">
    <location>
        <position position="525"/>
    </location>
</feature>
<evidence type="ECO:0000256" key="2">
    <source>
        <dbReference type="ARBA" id="ARBA00010790"/>
    </source>
</evidence>
<organism evidence="11 12">
    <name type="scientific">Lactarius akahatsu</name>
    <dbReference type="NCBI Taxonomy" id="416441"/>
    <lineage>
        <taxon>Eukaryota</taxon>
        <taxon>Fungi</taxon>
        <taxon>Dikarya</taxon>
        <taxon>Basidiomycota</taxon>
        <taxon>Agaricomycotina</taxon>
        <taxon>Agaricomycetes</taxon>
        <taxon>Russulales</taxon>
        <taxon>Russulaceae</taxon>
        <taxon>Lactarius</taxon>
    </lineage>
</organism>
<dbReference type="InterPro" id="IPR012132">
    <property type="entry name" value="GMC_OxRdtase"/>
</dbReference>
<feature type="binding site" evidence="6">
    <location>
        <position position="559"/>
    </location>
    <ligand>
        <name>FAD</name>
        <dbReference type="ChEBI" id="CHEBI:57692"/>
    </ligand>
</feature>
<dbReference type="InterPro" id="IPR036188">
    <property type="entry name" value="FAD/NAD-bd_sf"/>
</dbReference>
<evidence type="ECO:0000256" key="7">
    <source>
        <dbReference type="RuleBase" id="RU003968"/>
    </source>
</evidence>
<comment type="caution">
    <text evidence="11">The sequence shown here is derived from an EMBL/GenBank/DDBJ whole genome shotgun (WGS) entry which is preliminary data.</text>
</comment>
<feature type="domain" description="Glucose-methanol-choline oxidoreductase N-terminal" evidence="10">
    <location>
        <begin position="297"/>
        <end position="311"/>
    </location>
</feature>
<keyword evidence="8" id="KW-0732">Signal</keyword>